<name>A0A3B0ZEV5_9ZZZZ</name>
<gene>
    <name evidence="2" type="ORF">MNBD_GAMMA18-133</name>
</gene>
<dbReference type="Gene3D" id="3.40.50.300">
    <property type="entry name" value="P-loop containing nucleotide triphosphate hydrolases"/>
    <property type="match status" value="1"/>
</dbReference>
<sequence>MANEIFISHSTLDDPIVTAIRQKLELADLSVWSDSRKLTAGDQLEATITEAIDEASYLIAILSQHAVNSPWVEKEIDYALAKQKSGQAIKIIPLLIDPIKTGALGTRFGDEPVAIKLEVAAGGIDQSLPDLFAALGLQLPNDPQPPETKEEKPIADLVLELTDPTIDELDGKLRASANAALVYHPVAGEKVQSTRFRFSAPIGAIEADDLRWYLESWATWPSEHFKMRADKVEASLPEWGKQLYAALDQNAARSAIEAWKKVAGDQSLSRRFTVQVDAALIDGSSEAQQAQANEAATQLLALPWELLHNQRSYLFQGADGVRVRRQLPNRDPQPALITDPPIRILMLSPRPEDDRAGYIDHRVSARPVVEALAPLEELVQLDILTPPTFKAMTDTLQQAHESGKPYHVVHFDGHGIYDRQHGLGALCFENEQDKNKLQKRRTDSVDADRIAAALTDHRVPLFFLEACQSAKSENDPTASVAGRLLQGGVASVVAMSHSVLVETARRFVGAFYRALMAGEPVGLAMLAGQRELHRDAIRFKGFSGDLNELQDWFVPVLFQESADPQLIHAVPAERVQAVTAEQQQRQLGKLPEPPPHHFVGRSRELLTAERLLERQPYVVLRGEGGEGKTTLAVELARWLVASRRFQRVAFVSAEDHDDAKKMRWAIGSQLVAGFKGEDDDALQQIQRQLDDHATLIILDNMETVLQPHPDADDYPLFEPEKLQQIFQLCQQLSQNSHTRLIFTSREPLPEPYQQHPVTIGRLTTSEAIELVGQVLQGVLGEGELMPHTDGDAESNEEIEKLVEAVMCHARSLVLLAGEIAQSGVSNATEQLHTLMARLHQRFPDDRERSLLASVELSLRRLPLALRQKLGPLGLFHGGGHLMVIGQVLELDNDEEVALAQQLIQVGLAQAMPYNHLRLNPALTPALRLQMAEQLDETAQQAAQQHWSEVMGQFTHFLYQQQFKDAQLAATLTLLELPNLLANLRWLEQQQPQQQFSAEHLVGLATRVEGLLQNLNRPRALAQVVSVREKATQRLGEWGSARFQAEDAAVDRLLQAGHLPEALTAAQTLLQKAQSAGEQAYAGAGYDLAMASFSLGRVLRMSGNATAALRAIESARKGFQRLAEGGNSSAAGMAAKSLSEQGNCLRDLGRLEEAADAYEESIELAEGLKDPRQVAADKTQLGSVRLLQKNYAAALSAYEAARDIFTELNEPATLATAWHQTGRVYQEMKQFEAADNAYRESLRIKVQRDDRAGQASSLGQLGNLYSAMGRREEAVKLLRQAADIYVALKDLANEGAARSNIAHFFIQLNRPDDARTELQRAIECKAPYGHAAEPWKTFNILTDLERTEGNHRAAAEARQQAITAFLAYRRDGGENLSGSQTPQLTALVSQAIQSGETEAIGKQRQQLTERQQHPELPDYLKALIPALQQILNGNRDAALADDPALDYDDAAELTLLLEQL</sequence>
<dbReference type="InterPro" id="IPR019734">
    <property type="entry name" value="TPR_rpt"/>
</dbReference>
<evidence type="ECO:0000313" key="2">
    <source>
        <dbReference type="EMBL" id="VAW85992.1"/>
    </source>
</evidence>
<dbReference type="InterPro" id="IPR024983">
    <property type="entry name" value="CHAT_dom"/>
</dbReference>
<dbReference type="GO" id="GO:0016887">
    <property type="term" value="F:ATP hydrolysis activity"/>
    <property type="evidence" value="ECO:0007669"/>
    <property type="project" value="InterPro"/>
</dbReference>
<accession>A0A3B0ZEV5</accession>
<dbReference type="PROSITE" id="PS50005">
    <property type="entry name" value="TPR"/>
    <property type="match status" value="2"/>
</dbReference>
<dbReference type="Gene3D" id="3.40.50.10140">
    <property type="entry name" value="Toll/interleukin-1 receptor homology (TIR) domain"/>
    <property type="match status" value="1"/>
</dbReference>
<evidence type="ECO:0000259" key="1">
    <source>
        <dbReference type="PROSITE" id="PS50104"/>
    </source>
</evidence>
<dbReference type="SUPFAM" id="SSF52200">
    <property type="entry name" value="Toll/Interleukin receptor TIR domain"/>
    <property type="match status" value="1"/>
</dbReference>
<dbReference type="SUPFAM" id="SSF48452">
    <property type="entry name" value="TPR-like"/>
    <property type="match status" value="2"/>
</dbReference>
<dbReference type="Pfam" id="PF13424">
    <property type="entry name" value="TPR_12"/>
    <property type="match status" value="2"/>
</dbReference>
<dbReference type="GO" id="GO:0007165">
    <property type="term" value="P:signal transduction"/>
    <property type="evidence" value="ECO:0007669"/>
    <property type="project" value="InterPro"/>
</dbReference>
<dbReference type="InterPro" id="IPR000157">
    <property type="entry name" value="TIR_dom"/>
</dbReference>
<dbReference type="SUPFAM" id="SSF52540">
    <property type="entry name" value="P-loop containing nucleoside triphosphate hydrolases"/>
    <property type="match status" value="1"/>
</dbReference>
<dbReference type="SMART" id="SM00382">
    <property type="entry name" value="AAA"/>
    <property type="match status" value="1"/>
</dbReference>
<dbReference type="EMBL" id="UOFP01000118">
    <property type="protein sequence ID" value="VAW85992.1"/>
    <property type="molecule type" value="Genomic_DNA"/>
</dbReference>
<dbReference type="Pfam" id="PF13676">
    <property type="entry name" value="TIR_2"/>
    <property type="match status" value="1"/>
</dbReference>
<dbReference type="InterPro" id="IPR003593">
    <property type="entry name" value="AAA+_ATPase"/>
</dbReference>
<dbReference type="InterPro" id="IPR049945">
    <property type="entry name" value="AAA_22"/>
</dbReference>
<dbReference type="SMART" id="SM00255">
    <property type="entry name" value="TIR"/>
    <property type="match status" value="1"/>
</dbReference>
<dbReference type="Gene3D" id="1.25.40.10">
    <property type="entry name" value="Tetratricopeptide repeat domain"/>
    <property type="match status" value="2"/>
</dbReference>
<dbReference type="PROSITE" id="PS50104">
    <property type="entry name" value="TIR"/>
    <property type="match status" value="1"/>
</dbReference>
<dbReference type="SMART" id="SM00028">
    <property type="entry name" value="TPR"/>
    <property type="match status" value="5"/>
</dbReference>
<dbReference type="InterPro" id="IPR035897">
    <property type="entry name" value="Toll_tir_struct_dom_sf"/>
</dbReference>
<proteinExistence type="predicted"/>
<protein>
    <recommendedName>
        <fullName evidence="1">TIR domain-containing protein</fullName>
    </recommendedName>
</protein>
<organism evidence="2">
    <name type="scientific">hydrothermal vent metagenome</name>
    <dbReference type="NCBI Taxonomy" id="652676"/>
    <lineage>
        <taxon>unclassified sequences</taxon>
        <taxon>metagenomes</taxon>
        <taxon>ecological metagenomes</taxon>
    </lineage>
</organism>
<dbReference type="Pfam" id="PF12770">
    <property type="entry name" value="CHAT"/>
    <property type="match status" value="1"/>
</dbReference>
<dbReference type="Pfam" id="PF13401">
    <property type="entry name" value="AAA_22"/>
    <property type="match status" value="1"/>
</dbReference>
<dbReference type="PANTHER" id="PTHR47691:SF3">
    <property type="entry name" value="HTH-TYPE TRANSCRIPTIONAL REGULATOR RV0890C-RELATED"/>
    <property type="match status" value="1"/>
</dbReference>
<reference evidence="2" key="1">
    <citation type="submission" date="2018-06" db="EMBL/GenBank/DDBJ databases">
        <authorList>
            <person name="Zhirakovskaya E."/>
        </authorList>
    </citation>
    <scope>NUCLEOTIDE SEQUENCE</scope>
</reference>
<dbReference type="InterPro" id="IPR027417">
    <property type="entry name" value="P-loop_NTPase"/>
</dbReference>
<dbReference type="PANTHER" id="PTHR47691">
    <property type="entry name" value="REGULATOR-RELATED"/>
    <property type="match status" value="1"/>
</dbReference>
<dbReference type="InterPro" id="IPR011990">
    <property type="entry name" value="TPR-like_helical_dom_sf"/>
</dbReference>
<feature type="domain" description="TIR" evidence="1">
    <location>
        <begin position="1"/>
        <end position="135"/>
    </location>
</feature>